<organism evidence="2 3">
    <name type="scientific">Glutamicibacter mysorens</name>
    <dbReference type="NCBI Taxonomy" id="257984"/>
    <lineage>
        <taxon>Bacteria</taxon>
        <taxon>Bacillati</taxon>
        <taxon>Actinomycetota</taxon>
        <taxon>Actinomycetes</taxon>
        <taxon>Micrococcales</taxon>
        <taxon>Micrococcaceae</taxon>
        <taxon>Glutamicibacter</taxon>
    </lineage>
</organism>
<accession>A0ABX4N1L8</accession>
<name>A0ABX4N1L8_9MICC</name>
<evidence type="ECO:0000313" key="2">
    <source>
        <dbReference type="EMBL" id="PJJ45173.1"/>
    </source>
</evidence>
<sequence length="95" mass="9846">MIAIAMSGEAAKRRPSSPIRVSPAQNTAIHAGPNLSPALAVNHGPKTAAPVSTNGRASACVSVNPLLRMASASQECKPSQVTSTRVLFENIAEKR</sequence>
<keyword evidence="3" id="KW-1185">Reference proteome</keyword>
<evidence type="ECO:0000313" key="3">
    <source>
        <dbReference type="Proteomes" id="UP000229263"/>
    </source>
</evidence>
<reference evidence="2 3" key="1">
    <citation type="submission" date="2017-11" db="EMBL/GenBank/DDBJ databases">
        <title>Sequencing the genomes of 1000 actinobacteria strains.</title>
        <authorList>
            <person name="Klenk H.-P."/>
        </authorList>
    </citation>
    <scope>NUCLEOTIDE SEQUENCE [LARGE SCALE GENOMIC DNA]</scope>
    <source>
        <strain evidence="2 3">DSM 12798</strain>
    </source>
</reference>
<protein>
    <submittedName>
        <fullName evidence="2">Uncharacterized protein</fullName>
    </submittedName>
</protein>
<dbReference type="Proteomes" id="UP000229263">
    <property type="component" value="Unassembled WGS sequence"/>
</dbReference>
<dbReference type="EMBL" id="PGEY01000001">
    <property type="protein sequence ID" value="PJJ45173.1"/>
    <property type="molecule type" value="Genomic_DNA"/>
</dbReference>
<gene>
    <name evidence="2" type="ORF">ATK23_2429</name>
</gene>
<feature type="region of interest" description="Disordered" evidence="1">
    <location>
        <begin position="1"/>
        <end position="23"/>
    </location>
</feature>
<evidence type="ECO:0000256" key="1">
    <source>
        <dbReference type="SAM" id="MobiDB-lite"/>
    </source>
</evidence>
<proteinExistence type="predicted"/>
<comment type="caution">
    <text evidence="2">The sequence shown here is derived from an EMBL/GenBank/DDBJ whole genome shotgun (WGS) entry which is preliminary data.</text>
</comment>